<dbReference type="PRINTS" id="PR00337">
    <property type="entry name" value="LEUILEVALBP"/>
</dbReference>
<dbReference type="EMBL" id="RSAA01000008">
    <property type="protein sequence ID" value="RRO17655.1"/>
    <property type="molecule type" value="Genomic_DNA"/>
</dbReference>
<evidence type="ECO:0000313" key="8">
    <source>
        <dbReference type="Proteomes" id="UP000274515"/>
    </source>
</evidence>
<proteinExistence type="inferred from homology"/>
<dbReference type="InterPro" id="IPR028082">
    <property type="entry name" value="Peripla_BP_I"/>
</dbReference>
<dbReference type="Proteomes" id="UP000274515">
    <property type="component" value="Unassembled WGS sequence"/>
</dbReference>
<dbReference type="Gene3D" id="3.40.50.2300">
    <property type="match status" value="1"/>
</dbReference>
<organism evidence="7 8">
    <name type="scientific">Saccharopolyspora rhizosphaerae</name>
    <dbReference type="NCBI Taxonomy" id="2492662"/>
    <lineage>
        <taxon>Bacteria</taxon>
        <taxon>Bacillati</taxon>
        <taxon>Actinomycetota</taxon>
        <taxon>Actinomycetes</taxon>
        <taxon>Pseudonocardiales</taxon>
        <taxon>Pseudonocardiaceae</taxon>
        <taxon>Saccharopolyspora</taxon>
    </lineage>
</organism>
<dbReference type="InterPro" id="IPR028081">
    <property type="entry name" value="Leu-bd"/>
</dbReference>
<evidence type="ECO:0000256" key="4">
    <source>
        <dbReference type="ARBA" id="ARBA00022970"/>
    </source>
</evidence>
<feature type="region of interest" description="Disordered" evidence="5">
    <location>
        <begin position="178"/>
        <end position="229"/>
    </location>
</feature>
<name>A0A426JWU9_9PSEU</name>
<feature type="domain" description="Leucine-binding protein" evidence="6">
    <location>
        <begin position="64"/>
        <end position="125"/>
    </location>
</feature>
<dbReference type="Pfam" id="PF13458">
    <property type="entry name" value="Peripla_BP_6"/>
    <property type="match status" value="1"/>
</dbReference>
<dbReference type="AlphaFoldDB" id="A0A426JWU9"/>
<dbReference type="SUPFAM" id="SSF53822">
    <property type="entry name" value="Periplasmic binding protein-like I"/>
    <property type="match status" value="1"/>
</dbReference>
<keyword evidence="3" id="KW-0732">Signal</keyword>
<gene>
    <name evidence="7" type="ORF">EIL87_10315</name>
</gene>
<protein>
    <recommendedName>
        <fullName evidence="6">Leucine-binding protein domain-containing protein</fullName>
    </recommendedName>
</protein>
<comment type="caution">
    <text evidence="7">The sequence shown here is derived from an EMBL/GenBank/DDBJ whole genome shotgun (WGS) entry which is preliminary data.</text>
</comment>
<feature type="compositionally biased region" description="Basic and acidic residues" evidence="5">
    <location>
        <begin position="149"/>
        <end position="162"/>
    </location>
</feature>
<dbReference type="PANTHER" id="PTHR30483:SF6">
    <property type="entry name" value="PERIPLASMIC BINDING PROTEIN OF ABC TRANSPORTER FOR NATURAL AMINO ACIDS"/>
    <property type="match status" value="1"/>
</dbReference>
<keyword evidence="2" id="KW-0813">Transport</keyword>
<sequence length="229" mass="25495">MSGRLIEIAHDKPWPGRMRIRIRPNHPSGSLITITGELDRAGLDWVMRRRGWAVAQPRDDSVHRIGLVTSKTGPGAVFSIASEYMAELAVEEINADGGLAGHPVELVVGDDATDAEQASLEARRLGRSRLPNGDRRRHQRQLRRSGFGAREHGLPRDPLPAERRGRWIRAHVEVGRAPARPGPRGVTFGHDELRRPPVVLDRQQLSLGPRRARRWTPGAGGGRRPSRRE</sequence>
<accession>A0A426JWU9</accession>
<dbReference type="InterPro" id="IPR051010">
    <property type="entry name" value="BCAA_transport"/>
</dbReference>
<evidence type="ECO:0000256" key="2">
    <source>
        <dbReference type="ARBA" id="ARBA00022448"/>
    </source>
</evidence>
<reference evidence="7 8" key="1">
    <citation type="submission" date="2018-11" db="EMBL/GenBank/DDBJ databases">
        <title>Saccharopolyspora rhizosphaerae sp. nov., an actinomycete isolated from rhizosphere soil in Thailand.</title>
        <authorList>
            <person name="Intra B."/>
            <person name="Euanorasetr J."/>
            <person name="Take A."/>
            <person name="Inahashi Y."/>
            <person name="Mori M."/>
            <person name="Panbangred W."/>
            <person name="Matsumoto A."/>
        </authorList>
    </citation>
    <scope>NUCLEOTIDE SEQUENCE [LARGE SCALE GENOMIC DNA]</scope>
    <source>
        <strain evidence="7 8">H219</strain>
    </source>
</reference>
<comment type="similarity">
    <text evidence="1">Belongs to the leucine-binding protein family.</text>
</comment>
<keyword evidence="4" id="KW-0029">Amino-acid transport</keyword>
<evidence type="ECO:0000259" key="6">
    <source>
        <dbReference type="Pfam" id="PF13458"/>
    </source>
</evidence>
<dbReference type="OrthoDB" id="7337537at2"/>
<evidence type="ECO:0000313" key="7">
    <source>
        <dbReference type="EMBL" id="RRO17655.1"/>
    </source>
</evidence>
<evidence type="ECO:0000256" key="3">
    <source>
        <dbReference type="ARBA" id="ARBA00022729"/>
    </source>
</evidence>
<keyword evidence="8" id="KW-1185">Reference proteome</keyword>
<dbReference type="PANTHER" id="PTHR30483">
    <property type="entry name" value="LEUCINE-SPECIFIC-BINDING PROTEIN"/>
    <property type="match status" value="1"/>
</dbReference>
<feature type="region of interest" description="Disordered" evidence="5">
    <location>
        <begin position="121"/>
        <end position="162"/>
    </location>
</feature>
<dbReference type="GO" id="GO:0006865">
    <property type="term" value="P:amino acid transport"/>
    <property type="evidence" value="ECO:0007669"/>
    <property type="project" value="UniProtKB-KW"/>
</dbReference>
<evidence type="ECO:0000256" key="1">
    <source>
        <dbReference type="ARBA" id="ARBA00010062"/>
    </source>
</evidence>
<evidence type="ECO:0000256" key="5">
    <source>
        <dbReference type="SAM" id="MobiDB-lite"/>
    </source>
</evidence>
<dbReference type="InterPro" id="IPR000709">
    <property type="entry name" value="Leu_Ile_Val-bd"/>
</dbReference>